<protein>
    <submittedName>
        <fullName evidence="1">Uncharacterized protein</fullName>
    </submittedName>
</protein>
<accession>A0AAN4ZR91</accession>
<comment type="caution">
    <text evidence="1">The sequence shown here is derived from an EMBL/GenBank/DDBJ whole genome shotgun (WGS) entry which is preliminary data.</text>
</comment>
<feature type="non-terminal residue" evidence="1">
    <location>
        <position position="1"/>
    </location>
</feature>
<evidence type="ECO:0000313" key="2">
    <source>
        <dbReference type="Proteomes" id="UP001328107"/>
    </source>
</evidence>
<evidence type="ECO:0000313" key="1">
    <source>
        <dbReference type="EMBL" id="GMR43363.1"/>
    </source>
</evidence>
<keyword evidence="2" id="KW-1185">Reference proteome</keyword>
<reference evidence="2" key="1">
    <citation type="submission" date="2022-10" db="EMBL/GenBank/DDBJ databases">
        <title>Genome assembly of Pristionchus species.</title>
        <authorList>
            <person name="Yoshida K."/>
            <person name="Sommer R.J."/>
        </authorList>
    </citation>
    <scope>NUCLEOTIDE SEQUENCE [LARGE SCALE GENOMIC DNA]</scope>
    <source>
        <strain evidence="2">RS5460</strain>
    </source>
</reference>
<organism evidence="1 2">
    <name type="scientific">Pristionchus mayeri</name>
    <dbReference type="NCBI Taxonomy" id="1317129"/>
    <lineage>
        <taxon>Eukaryota</taxon>
        <taxon>Metazoa</taxon>
        <taxon>Ecdysozoa</taxon>
        <taxon>Nematoda</taxon>
        <taxon>Chromadorea</taxon>
        <taxon>Rhabditida</taxon>
        <taxon>Rhabditina</taxon>
        <taxon>Diplogasteromorpha</taxon>
        <taxon>Diplogasteroidea</taxon>
        <taxon>Neodiplogasteridae</taxon>
        <taxon>Pristionchus</taxon>
    </lineage>
</organism>
<name>A0AAN4ZR91_9BILA</name>
<feature type="non-terminal residue" evidence="1">
    <location>
        <position position="81"/>
    </location>
</feature>
<dbReference type="AlphaFoldDB" id="A0AAN4ZR91"/>
<dbReference type="Proteomes" id="UP001328107">
    <property type="component" value="Unassembled WGS sequence"/>
</dbReference>
<dbReference type="EMBL" id="BTRK01000003">
    <property type="protein sequence ID" value="GMR43363.1"/>
    <property type="molecule type" value="Genomic_DNA"/>
</dbReference>
<proteinExistence type="predicted"/>
<sequence length="81" mass="9491">FFSEQEILFDEKKEYSSDCIKRISRDASIGQLSVKLDVELKFHREIYNLVKSFDVDHLILDFRGRHGTDEICTVINSSFFA</sequence>
<gene>
    <name evidence="1" type="ORF">PMAYCL1PPCAC_13558</name>
</gene>